<keyword evidence="2" id="KW-0812">Transmembrane</keyword>
<feature type="transmembrane region" description="Helical" evidence="2">
    <location>
        <begin position="37"/>
        <end position="57"/>
    </location>
</feature>
<keyword evidence="2" id="KW-1133">Transmembrane helix</keyword>
<dbReference type="AlphaFoldDB" id="A0A8H3IN81"/>
<dbReference type="EMBL" id="CAJPDS010000038">
    <property type="protein sequence ID" value="CAF9925283.1"/>
    <property type="molecule type" value="Genomic_DNA"/>
</dbReference>
<dbReference type="PANTHER" id="PTHR31495">
    <property type="entry name" value="PEROXYGENASE 3-RELATED"/>
    <property type="match status" value="1"/>
</dbReference>
<dbReference type="Pfam" id="PF05042">
    <property type="entry name" value="Caleosin"/>
    <property type="match status" value="1"/>
</dbReference>
<dbReference type="InterPro" id="IPR007736">
    <property type="entry name" value="Caleosin-related"/>
</dbReference>
<dbReference type="OrthoDB" id="640742at2759"/>
<proteinExistence type="inferred from homology"/>
<evidence type="ECO:0000313" key="4">
    <source>
        <dbReference type="Proteomes" id="UP000664521"/>
    </source>
</evidence>
<evidence type="ECO:0000256" key="1">
    <source>
        <dbReference type="ARBA" id="ARBA00006765"/>
    </source>
</evidence>
<keyword evidence="4" id="KW-1185">Reference proteome</keyword>
<organism evidence="3 4">
    <name type="scientific">Heterodermia speciosa</name>
    <dbReference type="NCBI Taxonomy" id="116794"/>
    <lineage>
        <taxon>Eukaryota</taxon>
        <taxon>Fungi</taxon>
        <taxon>Dikarya</taxon>
        <taxon>Ascomycota</taxon>
        <taxon>Pezizomycotina</taxon>
        <taxon>Lecanoromycetes</taxon>
        <taxon>OSLEUM clade</taxon>
        <taxon>Lecanoromycetidae</taxon>
        <taxon>Caliciales</taxon>
        <taxon>Physciaceae</taxon>
        <taxon>Heterodermia</taxon>
    </lineage>
</organism>
<gene>
    <name evidence="3" type="ORF">HETSPECPRED_005795</name>
</gene>
<name>A0A8H3IN81_9LECA</name>
<reference evidence="3" key="1">
    <citation type="submission" date="2021-03" db="EMBL/GenBank/DDBJ databases">
        <authorList>
            <person name="Tagirdzhanova G."/>
        </authorList>
    </citation>
    <scope>NUCLEOTIDE SEQUENCE</scope>
</reference>
<comment type="similarity">
    <text evidence="1">Belongs to the caleosin family.</text>
</comment>
<dbReference type="GO" id="GO:0005509">
    <property type="term" value="F:calcium ion binding"/>
    <property type="evidence" value="ECO:0007669"/>
    <property type="project" value="TreeGrafter"/>
</dbReference>
<evidence type="ECO:0000313" key="3">
    <source>
        <dbReference type="EMBL" id="CAF9925283.1"/>
    </source>
</evidence>
<dbReference type="Proteomes" id="UP000664521">
    <property type="component" value="Unassembled WGS sequence"/>
</dbReference>
<sequence>MASLTTNLTALQQHVAFWDLNNDSIITPHEIYTGFRALGFSTLFSLGGLLIPFFFSYPTTLGHSWLPDPLFRIFVDDIHKAKHGSDSGVFSPTGTLRDTLFSEVFDVNTRGEDGCEEGEGDKKIEERSLGVSDLIRLHARNRVAADPAGWSFAAMEWWTTWLLLQREGRVWEGDLRGVYDGSLFYRIREERIREGPVRERREGWRQGYGFGDWWRGVWGYGNWRVWEVKGEIEPQESSNKHSDTNFKAWSIDVNQQQIAGNESLGEI</sequence>
<evidence type="ECO:0000256" key="2">
    <source>
        <dbReference type="SAM" id="Phobius"/>
    </source>
</evidence>
<dbReference type="PANTHER" id="PTHR31495:SF0">
    <property type="entry name" value="BINDING PROTEIN CALEOSIN, PUTATIVE (AFU_ORTHOLOGUE AFUA_5G13750)-RELATED"/>
    <property type="match status" value="1"/>
</dbReference>
<dbReference type="GO" id="GO:0004497">
    <property type="term" value="F:monooxygenase activity"/>
    <property type="evidence" value="ECO:0007669"/>
    <property type="project" value="TreeGrafter"/>
</dbReference>
<keyword evidence="2" id="KW-0472">Membrane</keyword>
<accession>A0A8H3IN81</accession>
<comment type="caution">
    <text evidence="3">The sequence shown here is derived from an EMBL/GenBank/DDBJ whole genome shotgun (WGS) entry which is preliminary data.</text>
</comment>
<protein>
    <submittedName>
        <fullName evidence="3">Uncharacterized protein</fullName>
    </submittedName>
</protein>